<accession>A0A443K0D6</accession>
<name>A0A443K0D6_9RHOB</name>
<proteinExistence type="inferred from homology"/>
<evidence type="ECO:0000313" key="4">
    <source>
        <dbReference type="Proteomes" id="UP000284451"/>
    </source>
</evidence>
<dbReference type="AlphaFoldDB" id="A0A443K0D6"/>
<protein>
    <submittedName>
        <fullName evidence="3">SDR family oxidoreductase</fullName>
    </submittedName>
</protein>
<dbReference type="PRINTS" id="PR00081">
    <property type="entry name" value="GDHRDH"/>
</dbReference>
<sequence length="259" mass="26853">MNALEGMTALVTGASSGIGRAIALRLAQDGARVIGADITEQVVEGGPPLAEPLREISPESRFARLDVRDHEATSALINDIAAREGRLDLVVTSAMVPGGKALPETDMAEWLRVTSVNLTGVYVTLHAALAQMLTQAPRGTENERGRIVNIGSQHGIIASPGSFAYGVSKAAVLQMTRQIAADHAQDGIVCNSVSPGKILTGKTGPAVSETALAYSNARTPAPRLGRPSDVAAAVAYLASPQTTFINGHNLLVDGGWMAA</sequence>
<comment type="caution">
    <text evidence="3">The sequence shown here is derived from an EMBL/GenBank/DDBJ whole genome shotgun (WGS) entry which is preliminary data.</text>
</comment>
<dbReference type="PRINTS" id="PR00080">
    <property type="entry name" value="SDRFAMILY"/>
</dbReference>
<dbReference type="PANTHER" id="PTHR43477:SF1">
    <property type="entry name" value="DIHYDROANTICAPSIN 7-DEHYDROGENASE"/>
    <property type="match status" value="1"/>
</dbReference>
<dbReference type="CDD" id="cd05233">
    <property type="entry name" value="SDR_c"/>
    <property type="match status" value="1"/>
</dbReference>
<dbReference type="InterPro" id="IPR002347">
    <property type="entry name" value="SDR_fam"/>
</dbReference>
<keyword evidence="2" id="KW-0560">Oxidoreductase</keyword>
<organism evidence="3 4">
    <name type="scientific">Paenirhodobacter populi</name>
    <dbReference type="NCBI Taxonomy" id="2306993"/>
    <lineage>
        <taxon>Bacteria</taxon>
        <taxon>Pseudomonadati</taxon>
        <taxon>Pseudomonadota</taxon>
        <taxon>Alphaproteobacteria</taxon>
        <taxon>Rhodobacterales</taxon>
        <taxon>Rhodobacter group</taxon>
        <taxon>Paenirhodobacter</taxon>
    </lineage>
</organism>
<gene>
    <name evidence="3" type="ORF">D2T29_21180</name>
</gene>
<dbReference type="FunFam" id="3.40.50.720:FF:000084">
    <property type="entry name" value="Short-chain dehydrogenase reductase"/>
    <property type="match status" value="1"/>
</dbReference>
<dbReference type="RefSeq" id="WP_128234052.1">
    <property type="nucleotide sequence ID" value="NZ_SAUY01000051.1"/>
</dbReference>
<dbReference type="PANTHER" id="PTHR43477">
    <property type="entry name" value="DIHYDROANTICAPSIN 7-DEHYDROGENASE"/>
    <property type="match status" value="1"/>
</dbReference>
<evidence type="ECO:0000256" key="2">
    <source>
        <dbReference type="ARBA" id="ARBA00023002"/>
    </source>
</evidence>
<comment type="similarity">
    <text evidence="1">Belongs to the short-chain dehydrogenases/reductases (SDR) family.</text>
</comment>
<dbReference type="EMBL" id="SAUY01000051">
    <property type="protein sequence ID" value="RWR26175.1"/>
    <property type="molecule type" value="Genomic_DNA"/>
</dbReference>
<evidence type="ECO:0000313" key="3">
    <source>
        <dbReference type="EMBL" id="RWR26175.1"/>
    </source>
</evidence>
<evidence type="ECO:0000256" key="1">
    <source>
        <dbReference type="ARBA" id="ARBA00006484"/>
    </source>
</evidence>
<dbReference type="SUPFAM" id="SSF51735">
    <property type="entry name" value="NAD(P)-binding Rossmann-fold domains"/>
    <property type="match status" value="1"/>
</dbReference>
<dbReference type="InterPro" id="IPR051122">
    <property type="entry name" value="SDR_DHRS6-like"/>
</dbReference>
<dbReference type="Proteomes" id="UP000284451">
    <property type="component" value="Unassembled WGS sequence"/>
</dbReference>
<dbReference type="PROSITE" id="PS00061">
    <property type="entry name" value="ADH_SHORT"/>
    <property type="match status" value="1"/>
</dbReference>
<reference evidence="3 4" key="2">
    <citation type="submission" date="2019-01" db="EMBL/GenBank/DDBJ databases">
        <authorList>
            <person name="Li Y."/>
        </authorList>
    </citation>
    <scope>NUCLEOTIDE SEQUENCE [LARGE SCALE GENOMIC DNA]</scope>
    <source>
        <strain evidence="3 4">07D10-4-3</strain>
    </source>
</reference>
<dbReference type="Pfam" id="PF13561">
    <property type="entry name" value="adh_short_C2"/>
    <property type="match status" value="1"/>
</dbReference>
<reference evidence="3 4" key="1">
    <citation type="submission" date="2019-01" db="EMBL/GenBank/DDBJ databases">
        <title>Sinorhodobacter populi sp. nov. isolated from the symptomatic bark tissue of Populus euramericana canker.</title>
        <authorList>
            <person name="Xu G."/>
        </authorList>
    </citation>
    <scope>NUCLEOTIDE SEQUENCE [LARGE SCALE GENOMIC DNA]</scope>
    <source>
        <strain evidence="3 4">07D10-4-3</strain>
    </source>
</reference>
<dbReference type="InterPro" id="IPR020904">
    <property type="entry name" value="Sc_DH/Rdtase_CS"/>
</dbReference>
<dbReference type="InterPro" id="IPR036291">
    <property type="entry name" value="NAD(P)-bd_dom_sf"/>
</dbReference>
<dbReference type="Gene3D" id="3.40.50.720">
    <property type="entry name" value="NAD(P)-binding Rossmann-like Domain"/>
    <property type="match status" value="1"/>
</dbReference>
<dbReference type="GO" id="GO:0016491">
    <property type="term" value="F:oxidoreductase activity"/>
    <property type="evidence" value="ECO:0007669"/>
    <property type="project" value="UniProtKB-KW"/>
</dbReference>